<dbReference type="Pfam" id="PF06472">
    <property type="entry name" value="ABC_membrane_2"/>
    <property type="match status" value="1"/>
</dbReference>
<keyword evidence="3" id="KW-0813">Transport</keyword>
<comment type="subcellular location">
    <subcellularLocation>
        <location evidence="1">Cell membrane</location>
        <topology evidence="1">Multi-pass membrane protein</topology>
    </subcellularLocation>
</comment>
<keyword evidence="7 10" id="KW-1133">Transmembrane helix</keyword>
<dbReference type="GO" id="GO:0005524">
    <property type="term" value="F:ATP binding"/>
    <property type="evidence" value="ECO:0007669"/>
    <property type="project" value="UniProtKB-KW"/>
</dbReference>
<name>A0A1G5Z7N9_9HYPH</name>
<sequence>MRWLSRRSVEQKPATPVSSMRSFSGLMAAYWRSKKWLEAWGLTSVIIILTALSALASVWFAEVSGQLVSAIALLHRPENPATLRTILESAATLAAIVVLKDVGFIAVRHYFSTTLHRRWRAWLDQRFNDALLDSNHTHYHIQHGATHAIPPKISVPDNIDQRVQESIKGMAGGAIGVAMGIAGVLLSLVFVGRKIVETSAPIDGLPFFGGYGSAFLTLVAVIAYVPIATFVATKLGGVLQVLDNTMQRAEGSYRGALNTLLHNSFYTAAASGEIAQKGIHKRRYLDIDRTWARLNKLVSGYMAFELFYNFLGSRIVAYAPGLLPYVDNEISLQVYITGAELANALIIDCSWFIHVMPDISTLKANSGRLTELARAIEDVQRPREFYARTGLSELRYSTQDPKLGLTLNDLELMHEGDDVPFVRTGKHHFKPGEWTLLVGESGSGKSSLFKAINGLWPHGRGTTILPEGVRSLYAAQDVNLPPVSLKELICMPDLVEAHSDVDVAVALTKAGLAEFASDLDQEGRNGHSWDQLLSGGQKQKIILARILLLRPGLLFLDESTSALDPDATVAFHQAIKDACPSATVISIMHDATPPISSTGKSFYDSVITIADGTTRKEPLADTKGGPVGPARVKPAAKTGEREDVRPRSSGQG</sequence>
<evidence type="ECO:0000313" key="12">
    <source>
        <dbReference type="EMBL" id="SDA90453.1"/>
    </source>
</evidence>
<evidence type="ECO:0000256" key="7">
    <source>
        <dbReference type="ARBA" id="ARBA00022989"/>
    </source>
</evidence>
<dbReference type="PANTHER" id="PTHR11384">
    <property type="entry name" value="ATP-BINDING CASSETTE, SUB-FAMILY D MEMBER"/>
    <property type="match status" value="1"/>
</dbReference>
<feature type="region of interest" description="Disordered" evidence="9">
    <location>
        <begin position="614"/>
        <end position="652"/>
    </location>
</feature>
<comment type="similarity">
    <text evidence="2">Belongs to the ABC transporter superfamily.</text>
</comment>
<dbReference type="InterPro" id="IPR011527">
    <property type="entry name" value="ABC1_TM_dom"/>
</dbReference>
<proteinExistence type="inferred from homology"/>
<dbReference type="InterPro" id="IPR036640">
    <property type="entry name" value="ABC1_TM_sf"/>
</dbReference>
<feature type="transmembrane region" description="Helical" evidence="10">
    <location>
        <begin position="39"/>
        <end position="61"/>
    </location>
</feature>
<feature type="transmembrane region" description="Helical" evidence="10">
    <location>
        <begin position="171"/>
        <end position="191"/>
    </location>
</feature>
<gene>
    <name evidence="12" type="ORF">SAMN02927914_04355</name>
</gene>
<evidence type="ECO:0000256" key="3">
    <source>
        <dbReference type="ARBA" id="ARBA00022448"/>
    </source>
</evidence>
<reference evidence="12 13" key="1">
    <citation type="submission" date="2016-10" db="EMBL/GenBank/DDBJ databases">
        <authorList>
            <person name="de Groot N.N."/>
        </authorList>
    </citation>
    <scope>NUCLEOTIDE SEQUENCE [LARGE SCALE GENOMIC DNA]</scope>
    <source>
        <strain evidence="12 13">CGMCC 1.12097</strain>
    </source>
</reference>
<evidence type="ECO:0000256" key="9">
    <source>
        <dbReference type="SAM" id="MobiDB-lite"/>
    </source>
</evidence>
<keyword evidence="4 10" id="KW-0812">Transmembrane</keyword>
<keyword evidence="5" id="KW-0547">Nucleotide-binding</keyword>
<dbReference type="InterPro" id="IPR050835">
    <property type="entry name" value="ABC_transporter_sub-D"/>
</dbReference>
<dbReference type="EMBL" id="FMXM01000014">
    <property type="protein sequence ID" value="SDA90453.1"/>
    <property type="molecule type" value="Genomic_DNA"/>
</dbReference>
<organism evidence="12 13">
    <name type="scientific">Mesorhizobium qingshengii</name>
    <dbReference type="NCBI Taxonomy" id="1165689"/>
    <lineage>
        <taxon>Bacteria</taxon>
        <taxon>Pseudomonadati</taxon>
        <taxon>Pseudomonadota</taxon>
        <taxon>Alphaproteobacteria</taxon>
        <taxon>Hyphomicrobiales</taxon>
        <taxon>Phyllobacteriaceae</taxon>
        <taxon>Mesorhizobium</taxon>
    </lineage>
</organism>
<evidence type="ECO:0000256" key="8">
    <source>
        <dbReference type="ARBA" id="ARBA00023136"/>
    </source>
</evidence>
<evidence type="ECO:0000256" key="6">
    <source>
        <dbReference type="ARBA" id="ARBA00022840"/>
    </source>
</evidence>
<dbReference type="GO" id="GO:0140359">
    <property type="term" value="F:ABC-type transporter activity"/>
    <property type="evidence" value="ECO:0007669"/>
    <property type="project" value="InterPro"/>
</dbReference>
<evidence type="ECO:0000256" key="2">
    <source>
        <dbReference type="ARBA" id="ARBA00005417"/>
    </source>
</evidence>
<dbReference type="Gene3D" id="3.40.50.300">
    <property type="entry name" value="P-loop containing nucleotide triphosphate hydrolases"/>
    <property type="match status" value="1"/>
</dbReference>
<dbReference type="InterPro" id="IPR003439">
    <property type="entry name" value="ABC_transporter-like_ATP-bd"/>
</dbReference>
<evidence type="ECO:0000256" key="4">
    <source>
        <dbReference type="ARBA" id="ARBA00022692"/>
    </source>
</evidence>
<dbReference type="PANTHER" id="PTHR11384:SF59">
    <property type="entry name" value="LYSOSOMAL COBALAMIN TRANSPORTER ABCD4"/>
    <property type="match status" value="1"/>
</dbReference>
<keyword evidence="8 10" id="KW-0472">Membrane</keyword>
<dbReference type="SUPFAM" id="SSF90123">
    <property type="entry name" value="ABC transporter transmembrane region"/>
    <property type="match status" value="1"/>
</dbReference>
<evidence type="ECO:0000256" key="1">
    <source>
        <dbReference type="ARBA" id="ARBA00004651"/>
    </source>
</evidence>
<feature type="domain" description="ABC transporter" evidence="11">
    <location>
        <begin position="405"/>
        <end position="636"/>
    </location>
</feature>
<evidence type="ECO:0000256" key="10">
    <source>
        <dbReference type="SAM" id="Phobius"/>
    </source>
</evidence>
<dbReference type="InterPro" id="IPR027417">
    <property type="entry name" value="P-loop_NTPase"/>
</dbReference>
<protein>
    <submittedName>
        <fullName evidence="12">ABC-type uncharacterized transport system, permease and ATPase components</fullName>
    </submittedName>
</protein>
<dbReference type="Proteomes" id="UP000198588">
    <property type="component" value="Unassembled WGS sequence"/>
</dbReference>
<dbReference type="PROSITE" id="PS00211">
    <property type="entry name" value="ABC_TRANSPORTER_1"/>
    <property type="match status" value="1"/>
</dbReference>
<keyword evidence="6" id="KW-0067">ATP-binding</keyword>
<feature type="transmembrane region" description="Helical" evidence="10">
    <location>
        <begin position="211"/>
        <end position="232"/>
    </location>
</feature>
<dbReference type="InterPro" id="IPR017871">
    <property type="entry name" value="ABC_transporter-like_CS"/>
</dbReference>
<dbReference type="SMART" id="SM00382">
    <property type="entry name" value="AAA"/>
    <property type="match status" value="1"/>
</dbReference>
<accession>A0A1G5Z7N9</accession>
<evidence type="ECO:0000259" key="11">
    <source>
        <dbReference type="PROSITE" id="PS50893"/>
    </source>
</evidence>
<dbReference type="PROSITE" id="PS50893">
    <property type="entry name" value="ABC_TRANSPORTER_2"/>
    <property type="match status" value="1"/>
</dbReference>
<dbReference type="GO" id="GO:0005886">
    <property type="term" value="C:plasma membrane"/>
    <property type="evidence" value="ECO:0007669"/>
    <property type="project" value="UniProtKB-SubCell"/>
</dbReference>
<evidence type="ECO:0000256" key="5">
    <source>
        <dbReference type="ARBA" id="ARBA00022741"/>
    </source>
</evidence>
<dbReference type="RefSeq" id="WP_280142538.1">
    <property type="nucleotide sequence ID" value="NZ_FMXM01000014.1"/>
</dbReference>
<evidence type="ECO:0000313" key="13">
    <source>
        <dbReference type="Proteomes" id="UP000198588"/>
    </source>
</evidence>
<dbReference type="Gene3D" id="1.20.1560.10">
    <property type="entry name" value="ABC transporter type 1, transmembrane domain"/>
    <property type="match status" value="1"/>
</dbReference>
<dbReference type="SUPFAM" id="SSF52540">
    <property type="entry name" value="P-loop containing nucleoside triphosphate hydrolases"/>
    <property type="match status" value="1"/>
</dbReference>
<dbReference type="InterPro" id="IPR003593">
    <property type="entry name" value="AAA+_ATPase"/>
</dbReference>
<dbReference type="Pfam" id="PF00005">
    <property type="entry name" value="ABC_tran"/>
    <property type="match status" value="1"/>
</dbReference>
<dbReference type="STRING" id="1165689.SAMN02927914_04355"/>
<dbReference type="AlphaFoldDB" id="A0A1G5Z7N9"/>
<dbReference type="GO" id="GO:0016887">
    <property type="term" value="F:ATP hydrolysis activity"/>
    <property type="evidence" value="ECO:0007669"/>
    <property type="project" value="InterPro"/>
</dbReference>